<accession>A0ABV6P018</accession>
<feature type="compositionally biased region" description="Basic and acidic residues" evidence="1">
    <location>
        <begin position="1"/>
        <end position="12"/>
    </location>
</feature>
<protein>
    <submittedName>
        <fullName evidence="2">Uncharacterized protein</fullName>
    </submittedName>
</protein>
<organism evidence="2 3">
    <name type="scientific">Plantactinospora siamensis</name>
    <dbReference type="NCBI Taxonomy" id="555372"/>
    <lineage>
        <taxon>Bacteria</taxon>
        <taxon>Bacillati</taxon>
        <taxon>Actinomycetota</taxon>
        <taxon>Actinomycetes</taxon>
        <taxon>Micromonosporales</taxon>
        <taxon>Micromonosporaceae</taxon>
        <taxon>Plantactinospora</taxon>
    </lineage>
</organism>
<dbReference type="RefSeq" id="WP_377339565.1">
    <property type="nucleotide sequence ID" value="NZ_JBHLUE010000011.1"/>
</dbReference>
<comment type="caution">
    <text evidence="2">The sequence shown here is derived from an EMBL/GenBank/DDBJ whole genome shotgun (WGS) entry which is preliminary data.</text>
</comment>
<proteinExistence type="predicted"/>
<dbReference type="Proteomes" id="UP001589894">
    <property type="component" value="Unassembled WGS sequence"/>
</dbReference>
<evidence type="ECO:0000313" key="3">
    <source>
        <dbReference type="Proteomes" id="UP001589894"/>
    </source>
</evidence>
<keyword evidence="3" id="KW-1185">Reference proteome</keyword>
<gene>
    <name evidence="2" type="ORF">ACFFHU_15955</name>
</gene>
<evidence type="ECO:0000256" key="1">
    <source>
        <dbReference type="SAM" id="MobiDB-lite"/>
    </source>
</evidence>
<dbReference type="EMBL" id="JBHLUE010000011">
    <property type="protein sequence ID" value="MFC0565623.1"/>
    <property type="molecule type" value="Genomic_DNA"/>
</dbReference>
<name>A0ABV6P018_9ACTN</name>
<feature type="region of interest" description="Disordered" evidence="1">
    <location>
        <begin position="1"/>
        <end position="69"/>
    </location>
</feature>
<reference evidence="2 3" key="1">
    <citation type="submission" date="2024-09" db="EMBL/GenBank/DDBJ databases">
        <authorList>
            <person name="Sun Q."/>
            <person name="Mori K."/>
        </authorList>
    </citation>
    <scope>NUCLEOTIDE SEQUENCE [LARGE SCALE GENOMIC DNA]</scope>
    <source>
        <strain evidence="2 3">TBRC 2205</strain>
    </source>
</reference>
<sequence length="69" mass="7402">MSTTDLPDHDPADESLPAIGQPRNQPDPDGDPDFAGEHDETAVSDDVITDADAGDREPESPRGWSGMQR</sequence>
<evidence type="ECO:0000313" key="2">
    <source>
        <dbReference type="EMBL" id="MFC0565623.1"/>
    </source>
</evidence>